<evidence type="ECO:0000313" key="3">
    <source>
        <dbReference type="Proteomes" id="UP000449969"/>
    </source>
</evidence>
<proteinExistence type="predicted"/>
<name>A0A844T2H7_9BRAD</name>
<dbReference type="EMBL" id="WQNE01000003">
    <property type="protein sequence ID" value="MVT72486.1"/>
    <property type="molecule type" value="Genomic_DNA"/>
</dbReference>
<keyword evidence="1" id="KW-0472">Membrane</keyword>
<keyword evidence="1" id="KW-1133">Transmembrane helix</keyword>
<keyword evidence="3" id="KW-1185">Reference proteome</keyword>
<dbReference type="RefSeq" id="WP_157328330.1">
    <property type="nucleotide sequence ID" value="NZ_JANADL010000022.1"/>
</dbReference>
<protein>
    <submittedName>
        <fullName evidence="2">Uncharacterized protein</fullName>
    </submittedName>
</protein>
<comment type="caution">
    <text evidence="2">The sequence shown here is derived from an EMBL/GenBank/DDBJ whole genome shotgun (WGS) entry which is preliminary data.</text>
</comment>
<gene>
    <name evidence="2" type="ORF">GPL20_05090</name>
</gene>
<evidence type="ECO:0000256" key="1">
    <source>
        <dbReference type="SAM" id="Phobius"/>
    </source>
</evidence>
<evidence type="ECO:0000313" key="2">
    <source>
        <dbReference type="EMBL" id="MVT72486.1"/>
    </source>
</evidence>
<sequence length="106" mass="11523">MLRSQRAGCCETPYTRHCFRRKKSEAAIQRVRSIALPDARPATSAVSYTDLILDAGRIADGAELGINLFSFEVKGEKLGILVMCALKLLAAATLPVVVLMVMARSK</sequence>
<organism evidence="2 3">
    <name type="scientific">Bradyrhizobium cajani</name>
    <dbReference type="NCBI Taxonomy" id="1928661"/>
    <lineage>
        <taxon>Bacteria</taxon>
        <taxon>Pseudomonadati</taxon>
        <taxon>Pseudomonadota</taxon>
        <taxon>Alphaproteobacteria</taxon>
        <taxon>Hyphomicrobiales</taxon>
        <taxon>Nitrobacteraceae</taxon>
        <taxon>Bradyrhizobium</taxon>
    </lineage>
</organism>
<dbReference type="AlphaFoldDB" id="A0A844T2H7"/>
<dbReference type="Proteomes" id="UP000449969">
    <property type="component" value="Unassembled WGS sequence"/>
</dbReference>
<reference evidence="2 3" key="1">
    <citation type="submission" date="2019-12" db="EMBL/GenBank/DDBJ databases">
        <title>Draft genome sequences Bradyrhizobium cajani AMBPC1010, Bradyrhizobium pachyrhizi AMBPC1040 and Bradyrhizobium yuanmingense ALSPC3051, three plant growth promoting strains isolated from nodules of Cajanus cajan L. in Dominican Republic.</title>
        <authorList>
            <person name="Flores-Felix J.D."/>
            <person name="Araujo J."/>
            <person name="Diaz-Alcantara C."/>
            <person name="Gonzalez-Andres F."/>
            <person name="Velazquez E."/>
        </authorList>
    </citation>
    <scope>NUCLEOTIDE SEQUENCE [LARGE SCALE GENOMIC DNA]</scope>
    <source>
        <strain evidence="2 3">1010</strain>
    </source>
</reference>
<accession>A0A844T2H7</accession>
<keyword evidence="1" id="KW-0812">Transmembrane</keyword>
<feature type="transmembrane region" description="Helical" evidence="1">
    <location>
        <begin position="78"/>
        <end position="103"/>
    </location>
</feature>